<dbReference type="Pfam" id="PF25999">
    <property type="entry name" value="SYNRG_C"/>
    <property type="match status" value="1"/>
</dbReference>
<dbReference type="GO" id="GO:0003351">
    <property type="term" value="P:epithelial cilium movement involved in extracellular fluid movement"/>
    <property type="evidence" value="ECO:0007669"/>
    <property type="project" value="TreeGrafter"/>
</dbReference>
<dbReference type="GO" id="GO:0007368">
    <property type="term" value="P:determination of left/right symmetry"/>
    <property type="evidence" value="ECO:0007669"/>
    <property type="project" value="TreeGrafter"/>
</dbReference>
<evidence type="ECO:0000313" key="4">
    <source>
        <dbReference type="Proteomes" id="UP000272942"/>
    </source>
</evidence>
<evidence type="ECO:0000259" key="2">
    <source>
        <dbReference type="Pfam" id="PF25999"/>
    </source>
</evidence>
<evidence type="ECO:0000313" key="3">
    <source>
        <dbReference type="EMBL" id="VDP66754.1"/>
    </source>
</evidence>
<dbReference type="InterPro" id="IPR042422">
    <property type="entry name" value="CC103"/>
</dbReference>
<dbReference type="GO" id="GO:0005576">
    <property type="term" value="C:extracellular region"/>
    <property type="evidence" value="ECO:0007669"/>
    <property type="project" value="GOC"/>
</dbReference>
<name>A0A183A6F8_9TREM</name>
<dbReference type="WBParaSite" id="ECPE_0000254301-mRNA-1">
    <property type="protein sequence ID" value="ECPE_0000254301-mRNA-1"/>
    <property type="gene ID" value="ECPE_0000254301"/>
</dbReference>
<dbReference type="PANTHER" id="PTHR28572:SF1">
    <property type="entry name" value="COILED-COIL DOMAIN-CONTAINING PROTEIN 103"/>
    <property type="match status" value="1"/>
</dbReference>
<dbReference type="PANTHER" id="PTHR28572">
    <property type="entry name" value="COILED-COIL DOMAIN-CONTAINING PROTEIN 103"/>
    <property type="match status" value="1"/>
</dbReference>
<dbReference type="GO" id="GO:0036157">
    <property type="term" value="C:outer dynein arm"/>
    <property type="evidence" value="ECO:0007669"/>
    <property type="project" value="InterPro"/>
</dbReference>
<sequence>MSYSWCNRSGDISYCEDTSDFDHRMSPETRDDDFGEFQTSKQTEVNTTSTKTNVISSQTKKTVPIASRPNYNVSVDPSSELTPLESVQHEWLRCVVQCAELMRDSLDALEPLTSHVDRAEFNDTEEGSEFLYDILEVYLVANRIRGSAERLALLHAPLQARFSEIQTSMSKLFQYIVKDEIKATEDETKLSVLDGGSSQIDRNAKLCEALERKIDALVQTNRQLAGQTAFLSSSLICILDELDRISAEKESESSETQLTNKVRRQLIRMGFLPPVAQLPNAANSSIVLKRPASPMHELVTKKAPLIEDNKQSTEASMPSGGVKLSNKHLLKTENSGKFAESVEFKDEEPDDYDDSDADSETIRAAFRLFAKQIGPALKREHRQRFGTAPTQSWLADQLLARWDALDRRERRIWHQVILHKFGKDCIVPQTSYLMNSSNENHLARLGINVNRLESEMNAAVARDTRYWLENDAKIRAVEQRVPTYEHFRQLVAGCHLCPLDKSELNDLAKSKTSWNPAIGTGCHVRSSVPSNDPEQGANETVQTPQHFYARWQSLSLSRIDEQEKVSQLAILVFQQPKSVLREVFDCGLGATLLPEVLSVFNRLIKAESTDTDLNNQLTGNIFNALVAFVESKQFPLAVDLCSDEEKRVALSVLSHLSQNLSCGTQNTGDTLHALNAHFT</sequence>
<dbReference type="Pfam" id="PF15867">
    <property type="entry name" value="Dynein_attach_N"/>
    <property type="match status" value="1"/>
</dbReference>
<dbReference type="Proteomes" id="UP000272942">
    <property type="component" value="Unassembled WGS sequence"/>
</dbReference>
<reference evidence="3 4" key="2">
    <citation type="submission" date="2018-11" db="EMBL/GenBank/DDBJ databases">
        <authorList>
            <consortium name="Pathogen Informatics"/>
        </authorList>
    </citation>
    <scope>NUCLEOTIDE SEQUENCE [LARGE SCALE GENOMIC DNA]</scope>
    <source>
        <strain evidence="3 4">Egypt</strain>
    </source>
</reference>
<dbReference type="OrthoDB" id="447931at2759"/>
<evidence type="ECO:0000313" key="5">
    <source>
        <dbReference type="WBParaSite" id="ECPE_0000254301-mRNA-1"/>
    </source>
</evidence>
<reference evidence="5" key="1">
    <citation type="submission" date="2016-06" db="UniProtKB">
        <authorList>
            <consortium name="WormBaseParasite"/>
        </authorList>
    </citation>
    <scope>IDENTIFICATION</scope>
</reference>
<feature type="domain" description="Dynein attachment factor N-terminal" evidence="1">
    <location>
        <begin position="447"/>
        <end position="515"/>
    </location>
</feature>
<dbReference type="AlphaFoldDB" id="A0A183A6F8"/>
<dbReference type="InterPro" id="IPR059024">
    <property type="entry name" value="SYNRG_C"/>
</dbReference>
<organism evidence="5">
    <name type="scientific">Echinostoma caproni</name>
    <dbReference type="NCBI Taxonomy" id="27848"/>
    <lineage>
        <taxon>Eukaryota</taxon>
        <taxon>Metazoa</taxon>
        <taxon>Spiralia</taxon>
        <taxon>Lophotrochozoa</taxon>
        <taxon>Platyhelminthes</taxon>
        <taxon>Trematoda</taxon>
        <taxon>Digenea</taxon>
        <taxon>Plagiorchiida</taxon>
        <taxon>Echinostomata</taxon>
        <taxon>Echinostomatoidea</taxon>
        <taxon>Echinostomatidae</taxon>
        <taxon>Echinostoma</taxon>
    </lineage>
</organism>
<dbReference type="InterPro" id="IPR031733">
    <property type="entry name" value="Dynein_attach_N"/>
</dbReference>
<dbReference type="EMBL" id="UZAN01039684">
    <property type="protein sequence ID" value="VDP66754.1"/>
    <property type="molecule type" value="Genomic_DNA"/>
</dbReference>
<gene>
    <name evidence="3" type="ORF">ECPE_LOCUS2543</name>
</gene>
<feature type="domain" description="Synergin gamma C-terminal" evidence="2">
    <location>
        <begin position="86"/>
        <end position="190"/>
    </location>
</feature>
<protein>
    <submittedName>
        <fullName evidence="5">Dynein_attach_N domain-containing protein</fullName>
    </submittedName>
</protein>
<proteinExistence type="predicted"/>
<accession>A0A183A6F8</accession>
<dbReference type="GO" id="GO:0036159">
    <property type="term" value="P:inner dynein arm assembly"/>
    <property type="evidence" value="ECO:0007669"/>
    <property type="project" value="TreeGrafter"/>
</dbReference>
<evidence type="ECO:0000259" key="1">
    <source>
        <dbReference type="Pfam" id="PF15867"/>
    </source>
</evidence>
<keyword evidence="4" id="KW-1185">Reference proteome</keyword>